<comment type="caution">
    <text evidence="1">The sequence shown here is derived from an EMBL/GenBank/DDBJ whole genome shotgun (WGS) entry which is preliminary data.</text>
</comment>
<organism evidence="1 2">
    <name type="scientific">Cinchona calisaya</name>
    <dbReference type="NCBI Taxonomy" id="153742"/>
    <lineage>
        <taxon>Eukaryota</taxon>
        <taxon>Viridiplantae</taxon>
        <taxon>Streptophyta</taxon>
        <taxon>Embryophyta</taxon>
        <taxon>Tracheophyta</taxon>
        <taxon>Spermatophyta</taxon>
        <taxon>Magnoliopsida</taxon>
        <taxon>eudicotyledons</taxon>
        <taxon>Gunneridae</taxon>
        <taxon>Pentapetalae</taxon>
        <taxon>asterids</taxon>
        <taxon>lamiids</taxon>
        <taxon>Gentianales</taxon>
        <taxon>Rubiaceae</taxon>
        <taxon>Cinchonoideae</taxon>
        <taxon>Cinchoneae</taxon>
        <taxon>Cinchona</taxon>
    </lineage>
</organism>
<name>A0ABD3AHJ4_9GENT</name>
<dbReference type="EMBL" id="JBJUIK010000004">
    <property type="protein sequence ID" value="KAL3530651.1"/>
    <property type="molecule type" value="Genomic_DNA"/>
</dbReference>
<keyword evidence="2" id="KW-1185">Reference proteome</keyword>
<dbReference type="PANTHER" id="PTHR37721">
    <property type="entry name" value="OS05G0464200 PROTEIN"/>
    <property type="match status" value="1"/>
</dbReference>
<gene>
    <name evidence="1" type="ORF">ACH5RR_009973</name>
</gene>
<feature type="non-terminal residue" evidence="1">
    <location>
        <position position="140"/>
    </location>
</feature>
<accession>A0ABD3AHJ4</accession>
<proteinExistence type="predicted"/>
<dbReference type="AlphaFoldDB" id="A0ABD3AHJ4"/>
<dbReference type="Proteomes" id="UP001630127">
    <property type="component" value="Unassembled WGS sequence"/>
</dbReference>
<evidence type="ECO:0000313" key="1">
    <source>
        <dbReference type="EMBL" id="KAL3530651.1"/>
    </source>
</evidence>
<sequence length="140" mass="15531">MEDKALGPKNNSKARIPPKRGQIKIKIFKMMANSLVSLASNTFNSGKTNKGGGGCLGAKPILPIKSANEIKPRTEGWTALVQVLEKQRTTITKSRVPKRYQKLTFVDEKTFLTVSVQMLPKEEPRGNDPVTKRQLIAIDQ</sequence>
<dbReference type="PANTHER" id="PTHR37721:SF1">
    <property type="entry name" value="OS05G0464200 PROTEIN"/>
    <property type="match status" value="1"/>
</dbReference>
<protein>
    <submittedName>
        <fullName evidence="1">Uncharacterized protein</fullName>
    </submittedName>
</protein>
<reference evidence="1 2" key="1">
    <citation type="submission" date="2024-11" db="EMBL/GenBank/DDBJ databases">
        <title>A near-complete genome assembly of Cinchona calisaya.</title>
        <authorList>
            <person name="Lian D.C."/>
            <person name="Zhao X.W."/>
            <person name="Wei L."/>
        </authorList>
    </citation>
    <scope>NUCLEOTIDE SEQUENCE [LARGE SCALE GENOMIC DNA]</scope>
    <source>
        <tissue evidence="1">Nenye</tissue>
    </source>
</reference>
<evidence type="ECO:0000313" key="2">
    <source>
        <dbReference type="Proteomes" id="UP001630127"/>
    </source>
</evidence>